<feature type="compositionally biased region" description="Low complexity" evidence="2">
    <location>
        <begin position="112"/>
        <end position="170"/>
    </location>
</feature>
<feature type="compositionally biased region" description="Basic and acidic residues" evidence="2">
    <location>
        <begin position="171"/>
        <end position="206"/>
    </location>
</feature>
<name>A0AAD7UZ11_9FUNG</name>
<evidence type="ECO:0000256" key="1">
    <source>
        <dbReference type="ARBA" id="ARBA00022729"/>
    </source>
</evidence>
<sequence>MGNAILFTFLFALLAAFVAAQDDKPFYITAPLPGETWKAGDTATIKWVNGLDQQVTINVIEGPDRESMVPIGLSTKVDGSDGSAQLELPKSLDSKGRYAVRIDYENSKGKKASSFSGAFSVSGGSSSSSTSASSTSATSTSATASSSSSSSEASSSTSSTTTSSAQPSESSKTEDEKKKEEEEKKQEQEKKKEEEEEKKEQEKKAAESSAAADTLEDQDAEGSATSIKVATSLLLVIPALSAILA</sequence>
<reference evidence="5 6" key="1">
    <citation type="submission" date="2023-03" db="EMBL/GenBank/DDBJ databases">
        <title>Genome sequence of Lichtheimia ornata CBS 291.66.</title>
        <authorList>
            <person name="Mohabir J.T."/>
            <person name="Shea T.P."/>
            <person name="Kurbessoian T."/>
            <person name="Berby B."/>
            <person name="Fontaine J."/>
            <person name="Livny J."/>
            <person name="Gnirke A."/>
            <person name="Stajich J.E."/>
            <person name="Cuomo C.A."/>
        </authorList>
    </citation>
    <scope>NUCLEOTIDE SEQUENCE [LARGE SCALE GENOMIC DNA]</scope>
    <source>
        <strain evidence="5">CBS 291.66</strain>
    </source>
</reference>
<protein>
    <recommendedName>
        <fullName evidence="4">Yeast cell wall synthesis Kre9/Knh1-like N-terminal domain-containing protein</fullName>
    </recommendedName>
</protein>
<keyword evidence="1 3" id="KW-0732">Signal</keyword>
<dbReference type="PANTHER" id="PTHR40633:SF1">
    <property type="entry name" value="GPI ANCHORED SERINE-THREONINE RICH PROTEIN (AFU_ORTHOLOGUE AFUA_1G03630)"/>
    <property type="match status" value="1"/>
</dbReference>
<comment type="caution">
    <text evidence="5">The sequence shown here is derived from an EMBL/GenBank/DDBJ whole genome shotgun (WGS) entry which is preliminary data.</text>
</comment>
<dbReference type="Proteomes" id="UP001234581">
    <property type="component" value="Unassembled WGS sequence"/>
</dbReference>
<dbReference type="GeneID" id="83215484"/>
<organism evidence="5 6">
    <name type="scientific">Lichtheimia ornata</name>
    <dbReference type="NCBI Taxonomy" id="688661"/>
    <lineage>
        <taxon>Eukaryota</taxon>
        <taxon>Fungi</taxon>
        <taxon>Fungi incertae sedis</taxon>
        <taxon>Mucoromycota</taxon>
        <taxon>Mucoromycotina</taxon>
        <taxon>Mucoromycetes</taxon>
        <taxon>Mucorales</taxon>
        <taxon>Lichtheimiaceae</taxon>
        <taxon>Lichtheimia</taxon>
    </lineage>
</organism>
<gene>
    <name evidence="5" type="ORF">O0I10_008077</name>
</gene>
<accession>A0AAD7UZ11</accession>
<dbReference type="EMBL" id="JARTCD010000041">
    <property type="protein sequence ID" value="KAJ8656283.1"/>
    <property type="molecule type" value="Genomic_DNA"/>
</dbReference>
<dbReference type="InterPro" id="IPR052982">
    <property type="entry name" value="SRP1/TIP1-like"/>
</dbReference>
<feature type="domain" description="Yeast cell wall synthesis Kre9/Knh1-like N-terminal" evidence="4">
    <location>
        <begin position="31"/>
        <end position="121"/>
    </location>
</feature>
<evidence type="ECO:0000256" key="2">
    <source>
        <dbReference type="SAM" id="MobiDB-lite"/>
    </source>
</evidence>
<feature type="signal peptide" evidence="3">
    <location>
        <begin position="1"/>
        <end position="20"/>
    </location>
</feature>
<feature type="chain" id="PRO_5042108932" description="Yeast cell wall synthesis Kre9/Knh1-like N-terminal domain-containing protein" evidence="3">
    <location>
        <begin position="21"/>
        <end position="245"/>
    </location>
</feature>
<keyword evidence="6" id="KW-1185">Reference proteome</keyword>
<dbReference type="AlphaFoldDB" id="A0AAD7UZ11"/>
<dbReference type="InterPro" id="IPR018466">
    <property type="entry name" value="Kre9/Knh1-like_N"/>
</dbReference>
<dbReference type="RefSeq" id="XP_058341196.1">
    <property type="nucleotide sequence ID" value="XM_058488084.1"/>
</dbReference>
<proteinExistence type="predicted"/>
<evidence type="ECO:0000313" key="5">
    <source>
        <dbReference type="EMBL" id="KAJ8656283.1"/>
    </source>
</evidence>
<feature type="region of interest" description="Disordered" evidence="2">
    <location>
        <begin position="110"/>
        <end position="224"/>
    </location>
</feature>
<evidence type="ECO:0000313" key="6">
    <source>
        <dbReference type="Proteomes" id="UP001234581"/>
    </source>
</evidence>
<evidence type="ECO:0000256" key="3">
    <source>
        <dbReference type="SAM" id="SignalP"/>
    </source>
</evidence>
<evidence type="ECO:0000259" key="4">
    <source>
        <dbReference type="Pfam" id="PF10342"/>
    </source>
</evidence>
<dbReference type="Pfam" id="PF10342">
    <property type="entry name" value="Kre9_KNH"/>
    <property type="match status" value="1"/>
</dbReference>
<dbReference type="PANTHER" id="PTHR40633">
    <property type="entry name" value="MATRIX PROTEIN, PUTATIVE (AFU_ORTHOLOGUE AFUA_8G05410)-RELATED"/>
    <property type="match status" value="1"/>
</dbReference>